<name>A0A348B737_9CREN</name>
<dbReference type="InterPro" id="IPR016030">
    <property type="entry name" value="CblAdoTrfase-like"/>
</dbReference>
<dbReference type="GeneID" id="38667833"/>
<sequence length="176" mass="20570">MFTRSGDDGTTSVKDKRIGKDSPVVEFLGEVDELNSFLGFALSSLTWEDMRRDIERVQFELFQLGQDVATEGERASFSEENVKWIEERTIYYRKESGPVRLFVIPGGTEQAVRLHLVRTIARRVERKLVRLSREVSVNRWTIVYLNRLSSMLFSMAVVANKRSNSQERYFDINRYF</sequence>
<reference evidence="5" key="3">
    <citation type="journal article" date="2019" name="BMC Res. Notes">
        <title>Complete genome sequence of the Sulfodiicoccus acidiphilus strain HS-1T, the first crenarchaeon that lacks polB3, isolated from an acidic hot spring in Ohwaku-dani, Hakone, Japan.</title>
        <authorList>
            <person name="Sakai H.D."/>
            <person name="Kurosawa N."/>
        </authorList>
    </citation>
    <scope>NUCLEOTIDE SEQUENCE</scope>
    <source>
        <strain evidence="5">HS-1</strain>
    </source>
</reference>
<gene>
    <name evidence="6" type="ORF">GCM10007116_19570</name>
    <name evidence="5" type="ORF">HS1genome_2378</name>
</gene>
<dbReference type="PANTHER" id="PTHR12213">
    <property type="entry name" value="CORRINOID ADENOSYLTRANSFERASE"/>
    <property type="match status" value="1"/>
</dbReference>
<dbReference type="SUPFAM" id="SSF89028">
    <property type="entry name" value="Cobalamin adenosyltransferase-like"/>
    <property type="match status" value="1"/>
</dbReference>
<dbReference type="GO" id="GO:0005524">
    <property type="term" value="F:ATP binding"/>
    <property type="evidence" value="ECO:0007669"/>
    <property type="project" value="UniProtKB-KW"/>
</dbReference>
<keyword evidence="3" id="KW-0067">ATP-binding</keyword>
<dbReference type="RefSeq" id="WP_126451209.1">
    <property type="nucleotide sequence ID" value="NZ_AP018553.1"/>
</dbReference>
<dbReference type="OrthoDB" id="4665at2157"/>
<evidence type="ECO:0000256" key="1">
    <source>
        <dbReference type="ARBA" id="ARBA00022679"/>
    </source>
</evidence>
<proteinExistence type="predicted"/>
<keyword evidence="7" id="KW-1185">Reference proteome</keyword>
<dbReference type="KEGG" id="sacd:HS1genome_2378"/>
<organism evidence="5 7">
    <name type="scientific">Sulfodiicoccus acidiphilus</name>
    <dbReference type="NCBI Taxonomy" id="1670455"/>
    <lineage>
        <taxon>Archaea</taxon>
        <taxon>Thermoproteota</taxon>
        <taxon>Thermoprotei</taxon>
        <taxon>Sulfolobales</taxon>
        <taxon>Sulfolobaceae</taxon>
        <taxon>Sulfodiicoccus</taxon>
    </lineage>
</organism>
<keyword evidence="2" id="KW-0547">Nucleotide-binding</keyword>
<reference evidence="7" key="2">
    <citation type="submission" date="2018-04" db="EMBL/GenBank/DDBJ databases">
        <title>Complete genome sequence of Sulfodiicoccus acidiphilus strain HS-1.</title>
        <authorList>
            <person name="Sakai H.D."/>
            <person name="Kurosawa N."/>
        </authorList>
    </citation>
    <scope>NUCLEOTIDE SEQUENCE [LARGE SCALE GENOMIC DNA]</scope>
    <source>
        <strain evidence="7">HS-1</strain>
    </source>
</reference>
<dbReference type="Gene3D" id="1.20.1200.10">
    <property type="entry name" value="Cobalamin adenosyltransferase-like"/>
    <property type="match status" value="1"/>
</dbReference>
<dbReference type="Proteomes" id="UP000616143">
    <property type="component" value="Unassembled WGS sequence"/>
</dbReference>
<feature type="domain" description="Cobalamin adenosyltransferase-like" evidence="4">
    <location>
        <begin position="2"/>
        <end position="158"/>
    </location>
</feature>
<evidence type="ECO:0000259" key="4">
    <source>
        <dbReference type="Pfam" id="PF01923"/>
    </source>
</evidence>
<evidence type="ECO:0000313" key="6">
    <source>
        <dbReference type="EMBL" id="GGU02628.1"/>
    </source>
</evidence>
<dbReference type="InterPro" id="IPR029499">
    <property type="entry name" value="PduO-typ"/>
</dbReference>
<dbReference type="Proteomes" id="UP000276741">
    <property type="component" value="Chromosome"/>
</dbReference>
<accession>A0A348B737</accession>
<dbReference type="AlphaFoldDB" id="A0A348B737"/>
<evidence type="ECO:0000313" key="7">
    <source>
        <dbReference type="Proteomes" id="UP000276741"/>
    </source>
</evidence>
<dbReference type="EMBL" id="AP018553">
    <property type="protein sequence ID" value="BBD73989.1"/>
    <property type="molecule type" value="Genomic_DNA"/>
</dbReference>
<evidence type="ECO:0000313" key="5">
    <source>
        <dbReference type="EMBL" id="BBD73989.1"/>
    </source>
</evidence>
<evidence type="ECO:0000256" key="3">
    <source>
        <dbReference type="ARBA" id="ARBA00022840"/>
    </source>
</evidence>
<evidence type="ECO:0000256" key="2">
    <source>
        <dbReference type="ARBA" id="ARBA00022741"/>
    </source>
</evidence>
<dbReference type="NCBIfam" id="TIGR00636">
    <property type="entry name" value="PduO_Nterm"/>
    <property type="match status" value="1"/>
</dbReference>
<dbReference type="GO" id="GO:0008817">
    <property type="term" value="F:corrinoid adenosyltransferase activity"/>
    <property type="evidence" value="ECO:0007669"/>
    <property type="project" value="TreeGrafter"/>
</dbReference>
<dbReference type="PANTHER" id="PTHR12213:SF0">
    <property type="entry name" value="CORRINOID ADENOSYLTRANSFERASE MMAB"/>
    <property type="match status" value="1"/>
</dbReference>
<protein>
    <submittedName>
        <fullName evidence="5">ATP:cob(I)alamin adenosyltransferase</fullName>
    </submittedName>
</protein>
<dbReference type="InterPro" id="IPR036451">
    <property type="entry name" value="CblAdoTrfase-like_sf"/>
</dbReference>
<reference evidence="6" key="1">
    <citation type="journal article" date="2014" name="Int. J. Syst. Evol. Microbiol.">
        <title>Complete genome sequence of Corynebacterium casei LMG S-19264T (=DSM 44701T), isolated from a smear-ripened cheese.</title>
        <authorList>
            <consortium name="US DOE Joint Genome Institute (JGI-PGF)"/>
            <person name="Walter F."/>
            <person name="Albersmeier A."/>
            <person name="Kalinowski J."/>
            <person name="Ruckert C."/>
        </authorList>
    </citation>
    <scope>NUCLEOTIDE SEQUENCE</scope>
    <source>
        <strain evidence="6">JCM 31740</strain>
    </source>
</reference>
<dbReference type="EMBL" id="BMQS01000023">
    <property type="protein sequence ID" value="GGU02628.1"/>
    <property type="molecule type" value="Genomic_DNA"/>
</dbReference>
<keyword evidence="1 5" id="KW-0808">Transferase</keyword>
<reference evidence="6" key="4">
    <citation type="submission" date="2020-09" db="EMBL/GenBank/DDBJ databases">
        <authorList>
            <person name="Sun Q."/>
            <person name="Ohkuma M."/>
        </authorList>
    </citation>
    <scope>NUCLEOTIDE SEQUENCE</scope>
    <source>
        <strain evidence="6">JCM 31740</strain>
    </source>
</reference>
<dbReference type="Pfam" id="PF01923">
    <property type="entry name" value="Cob_adeno_trans"/>
    <property type="match status" value="1"/>
</dbReference>